<proteinExistence type="predicted"/>
<sequence>MGCSLPDEIISEILSPALKISEETFSDTSRVVSPFASFSQSTAALLLVCKAWLRVATPLLYSVVVIRSKAQAVALEEVLISNPPFGAFIKKLRVEGGYGSSMKIILKASPNITDILLSLAVWSSDTVAGLCKGLDSIDPIRVILYDAEEPRNNQQNLRLAERVAECMQTWKRLTVVDLPYYDIWPDTGFSRCSIVCKALETAPNLKEVVIPYPIVVAMPGLMMSVQLPSFLTQVRKNPSLRQVKIKEPLPRDVATAMERQFTDMDPTLKEFIHFTLKSGLPAEAAPASNPLFVPLQSAPQSVQDDIWGQILYFTMRHQWLDKYLACEVHTPSRRFEDTDDEWDTASEGFDETYYTAIRLPLVSKQFKRLAIPYLYRHISLINPGDLARFSTTLGNNPSLAKHVKTFCLTKEAARPEIDWSSYSASPFDFTHWAPDGPVLRAVEDALQVLFPQLEGLVVLAGGEHDMDSYPPFSHKEEVMLTISWKLFQMLGMLAGGTLKGFYNLAVSAPNDIQPLLVWEPFHALRALEWNSPVRFSLDADDARSLGMLPNLECLSLVAYDPSFLDVLAAAELPSIRRMFFHTGISASARGFFEKHSSKLTEVMFHADDDGTVNLLDSCPELPLLTCLDPDWNGLEISLFTPSKPHLRLGKLLVTGFTVMLHKEAKRLCKFLDAIDVALLPSLREIQLLAFNWPTNERAIAKNLVIHAAERLLEKNIKISDRNGKHWTPRLKTRKR</sequence>
<reference evidence="1" key="1">
    <citation type="submission" date="2023-03" db="EMBL/GenBank/DDBJ databases">
        <title>Massive genome expansion in bonnet fungi (Mycena s.s.) driven by repeated elements and novel gene families across ecological guilds.</title>
        <authorList>
            <consortium name="Lawrence Berkeley National Laboratory"/>
            <person name="Harder C.B."/>
            <person name="Miyauchi S."/>
            <person name="Viragh M."/>
            <person name="Kuo A."/>
            <person name="Thoen E."/>
            <person name="Andreopoulos B."/>
            <person name="Lu D."/>
            <person name="Skrede I."/>
            <person name="Drula E."/>
            <person name="Henrissat B."/>
            <person name="Morin E."/>
            <person name="Kohler A."/>
            <person name="Barry K."/>
            <person name="LaButti K."/>
            <person name="Morin E."/>
            <person name="Salamov A."/>
            <person name="Lipzen A."/>
            <person name="Mereny Z."/>
            <person name="Hegedus B."/>
            <person name="Baldrian P."/>
            <person name="Stursova M."/>
            <person name="Weitz H."/>
            <person name="Taylor A."/>
            <person name="Grigoriev I.V."/>
            <person name="Nagy L.G."/>
            <person name="Martin F."/>
            <person name="Kauserud H."/>
        </authorList>
    </citation>
    <scope>NUCLEOTIDE SEQUENCE</scope>
    <source>
        <strain evidence="1">9144</strain>
    </source>
</reference>
<protein>
    <submittedName>
        <fullName evidence="1">Uncharacterized protein</fullName>
    </submittedName>
</protein>
<name>A0AAD7E0G9_9AGAR</name>
<gene>
    <name evidence="1" type="ORF">GGX14DRAFT_664371</name>
</gene>
<evidence type="ECO:0000313" key="2">
    <source>
        <dbReference type="Proteomes" id="UP001219525"/>
    </source>
</evidence>
<comment type="caution">
    <text evidence="1">The sequence shown here is derived from an EMBL/GenBank/DDBJ whole genome shotgun (WGS) entry which is preliminary data.</text>
</comment>
<dbReference type="EMBL" id="JARJCW010000007">
    <property type="protein sequence ID" value="KAJ7222593.1"/>
    <property type="molecule type" value="Genomic_DNA"/>
</dbReference>
<accession>A0AAD7E0G9</accession>
<dbReference type="AlphaFoldDB" id="A0AAD7E0G9"/>
<keyword evidence="2" id="KW-1185">Reference proteome</keyword>
<organism evidence="1 2">
    <name type="scientific">Mycena pura</name>
    <dbReference type="NCBI Taxonomy" id="153505"/>
    <lineage>
        <taxon>Eukaryota</taxon>
        <taxon>Fungi</taxon>
        <taxon>Dikarya</taxon>
        <taxon>Basidiomycota</taxon>
        <taxon>Agaricomycotina</taxon>
        <taxon>Agaricomycetes</taxon>
        <taxon>Agaricomycetidae</taxon>
        <taxon>Agaricales</taxon>
        <taxon>Marasmiineae</taxon>
        <taxon>Mycenaceae</taxon>
        <taxon>Mycena</taxon>
    </lineage>
</organism>
<dbReference type="Proteomes" id="UP001219525">
    <property type="component" value="Unassembled WGS sequence"/>
</dbReference>
<evidence type="ECO:0000313" key="1">
    <source>
        <dbReference type="EMBL" id="KAJ7222593.1"/>
    </source>
</evidence>